<sequence length="541" mass="61912">MIGFIFIIIGLPLWWNTTKVYRASLPYKDIEKLAELKLDYLVNIKILIPKEESLLNLKSFDNSLRDQLNSLIAEFAVNPKFEINTRFLSEAENSLLKEKSQRNAALKDLDFALQKLWYGEKSSNGNYIFIFLPSGIFEQMKTTHIGKFLHTIIPYKKEIASELKNIVTVIKNVYINVETISRAFNTASQRNLKTNNMENIRAQKSVSGYQISFTLLNSDPDSVIPWWNIEEAVQKYLNPFLAKVPHLNTSIDSQVLHYSTVQLNPTRDGQAFYLDYKDLPHLINPIEAKLGSYVSLNSNLNFIVYVPSQDQTPLYVRNKDGDVAESNAFLSPQWGGFVIYNINRTNLENNHVELEMRSVMSTFISQLKLLLGGQPIDQPEQSILGEYSSTEITEWEELSLWRTKTMEFLSTSTITLTSLARLLEQISNMVIGDQIQKQIQQALLSIEKSKDALEQGRVTTAYLEAKTALTSSENAFFDPSILALLYFPDDQKYAIYIPLFLPISIPIILSLFEGIKWLKGSKDKSKTDEREKKPIEEKKND</sequence>
<reference evidence="13" key="1">
    <citation type="submission" date="2025-08" db="UniProtKB">
        <authorList>
            <consortium name="RefSeq"/>
        </authorList>
    </citation>
    <scope>IDENTIFICATION</scope>
    <source>
        <tissue evidence="13">Tentacle</tissue>
    </source>
</reference>
<keyword evidence="5 11" id="KW-0812">Transmembrane</keyword>
<dbReference type="GO" id="GO:0006506">
    <property type="term" value="P:GPI anchor biosynthetic process"/>
    <property type="evidence" value="ECO:0007669"/>
    <property type="project" value="UniProtKB-UniPathway"/>
</dbReference>
<keyword evidence="8 11" id="KW-0472">Membrane</keyword>
<dbReference type="UniPathway" id="UPA00196"/>
<evidence type="ECO:0000256" key="5">
    <source>
        <dbReference type="ARBA" id="ARBA00022692"/>
    </source>
</evidence>
<feature type="region of interest" description="Disordered" evidence="10">
    <location>
        <begin position="521"/>
        <end position="541"/>
    </location>
</feature>
<evidence type="ECO:0000256" key="1">
    <source>
        <dbReference type="ARBA" id="ARBA00004477"/>
    </source>
</evidence>
<evidence type="ECO:0000256" key="6">
    <source>
        <dbReference type="ARBA" id="ARBA00022824"/>
    </source>
</evidence>
<dbReference type="GO" id="GO:0042765">
    <property type="term" value="C:GPI-anchor transamidase complex"/>
    <property type="evidence" value="ECO:0007669"/>
    <property type="project" value="InterPro"/>
</dbReference>
<evidence type="ECO:0000256" key="8">
    <source>
        <dbReference type="ARBA" id="ARBA00023136"/>
    </source>
</evidence>
<dbReference type="PANTHER" id="PTHR21072:SF13">
    <property type="entry name" value="GPI TRANSAMIDASE COMPONENT PIG-S"/>
    <property type="match status" value="1"/>
</dbReference>
<evidence type="ECO:0000256" key="2">
    <source>
        <dbReference type="ARBA" id="ARBA00004687"/>
    </source>
</evidence>
<evidence type="ECO:0000313" key="12">
    <source>
        <dbReference type="Proteomes" id="UP000515163"/>
    </source>
</evidence>
<dbReference type="OrthoDB" id="28748at2759"/>
<dbReference type="PANTHER" id="PTHR21072">
    <property type="entry name" value="GPI TRANSAMIDASE COMPONENT PIG-S"/>
    <property type="match status" value="1"/>
</dbReference>
<keyword evidence="9" id="KW-0325">Glycoprotein</keyword>
<protein>
    <submittedName>
        <fullName evidence="13">GPI transamidase component PIG-S-like</fullName>
    </submittedName>
</protein>
<feature type="transmembrane region" description="Helical" evidence="11">
    <location>
        <begin position="493"/>
        <end position="512"/>
    </location>
</feature>
<dbReference type="Pfam" id="PF10510">
    <property type="entry name" value="PIG-S"/>
    <property type="match status" value="1"/>
</dbReference>
<evidence type="ECO:0000313" key="13">
    <source>
        <dbReference type="RefSeq" id="XP_031573244.1"/>
    </source>
</evidence>
<accession>A0A6P8J182</accession>
<comment type="similarity">
    <text evidence="3">Belongs to the PIGS family.</text>
</comment>
<dbReference type="AlphaFoldDB" id="A0A6P8J182"/>
<keyword evidence="6" id="KW-0256">Endoplasmic reticulum</keyword>
<dbReference type="Proteomes" id="UP000515163">
    <property type="component" value="Unplaced"/>
</dbReference>
<keyword evidence="12" id="KW-1185">Reference proteome</keyword>
<gene>
    <name evidence="13" type="primary">LOC116307226</name>
</gene>
<evidence type="ECO:0000256" key="3">
    <source>
        <dbReference type="ARBA" id="ARBA00005316"/>
    </source>
</evidence>
<feature type="unsure residue" description="E or Q" evidence="13">
    <location>
        <position position="380"/>
    </location>
</feature>
<dbReference type="KEGG" id="aten:116307226"/>
<dbReference type="InterPro" id="IPR019540">
    <property type="entry name" value="PtdIno-glycan_biosynth_class_S"/>
</dbReference>
<dbReference type="InParanoid" id="A0A6P8J182"/>
<dbReference type="RefSeq" id="XP_031573244.1">
    <property type="nucleotide sequence ID" value="XM_031717384.1"/>
</dbReference>
<organism evidence="12 13">
    <name type="scientific">Actinia tenebrosa</name>
    <name type="common">Australian red waratah sea anemone</name>
    <dbReference type="NCBI Taxonomy" id="6105"/>
    <lineage>
        <taxon>Eukaryota</taxon>
        <taxon>Metazoa</taxon>
        <taxon>Cnidaria</taxon>
        <taxon>Anthozoa</taxon>
        <taxon>Hexacorallia</taxon>
        <taxon>Actiniaria</taxon>
        <taxon>Actiniidae</taxon>
        <taxon>Actinia</taxon>
    </lineage>
</organism>
<evidence type="ECO:0000256" key="9">
    <source>
        <dbReference type="ARBA" id="ARBA00023180"/>
    </source>
</evidence>
<evidence type="ECO:0000256" key="10">
    <source>
        <dbReference type="SAM" id="MobiDB-lite"/>
    </source>
</evidence>
<keyword evidence="4" id="KW-0337">GPI-anchor biosynthesis</keyword>
<keyword evidence="7 11" id="KW-1133">Transmembrane helix</keyword>
<dbReference type="FunCoup" id="A0A6P8J182">
    <property type="interactions" value="1577"/>
</dbReference>
<comment type="pathway">
    <text evidence="2">Glycolipid biosynthesis; glycosylphosphatidylinositol-anchor biosynthesis.</text>
</comment>
<evidence type="ECO:0000256" key="7">
    <source>
        <dbReference type="ARBA" id="ARBA00022989"/>
    </source>
</evidence>
<evidence type="ECO:0000256" key="11">
    <source>
        <dbReference type="SAM" id="Phobius"/>
    </source>
</evidence>
<proteinExistence type="inferred from homology"/>
<evidence type="ECO:0000256" key="4">
    <source>
        <dbReference type="ARBA" id="ARBA00022502"/>
    </source>
</evidence>
<name>A0A6P8J182_ACTTE</name>
<comment type="subcellular location">
    <subcellularLocation>
        <location evidence="1">Endoplasmic reticulum membrane</location>
        <topology evidence="1">Multi-pass membrane protein</topology>
    </subcellularLocation>
</comment>
<dbReference type="GO" id="GO:0016255">
    <property type="term" value="P:attachment of GPI anchor to protein"/>
    <property type="evidence" value="ECO:0007669"/>
    <property type="project" value="InterPro"/>
</dbReference>